<gene>
    <name evidence="3" type="ORF">RS030_162462</name>
</gene>
<dbReference type="EMBL" id="JAWDEY010000007">
    <property type="protein sequence ID" value="KAK6590346.1"/>
    <property type="molecule type" value="Genomic_DNA"/>
</dbReference>
<organism evidence="3 4">
    <name type="scientific">Cryptosporidium xiaoi</name>
    <dbReference type="NCBI Taxonomy" id="659607"/>
    <lineage>
        <taxon>Eukaryota</taxon>
        <taxon>Sar</taxon>
        <taxon>Alveolata</taxon>
        <taxon>Apicomplexa</taxon>
        <taxon>Conoidasida</taxon>
        <taxon>Coccidia</taxon>
        <taxon>Eucoccidiorida</taxon>
        <taxon>Eimeriorina</taxon>
        <taxon>Cryptosporidiidae</taxon>
        <taxon>Cryptosporidium</taxon>
    </lineage>
</organism>
<protein>
    <submittedName>
        <fullName evidence="3">Uncharacterized protein</fullName>
    </submittedName>
</protein>
<proteinExistence type="predicted"/>
<feature type="chain" id="PRO_5043508271" evidence="2">
    <location>
        <begin position="21"/>
        <end position="535"/>
    </location>
</feature>
<evidence type="ECO:0000313" key="4">
    <source>
        <dbReference type="Proteomes" id="UP001311799"/>
    </source>
</evidence>
<keyword evidence="1" id="KW-0812">Transmembrane</keyword>
<accession>A0AAV9Y096</accession>
<sequence length="535" mass="62564">MNQYALLKILIVCILNVLNSRKFGVLCGSNTVKDVGPLVGEMFDLFLEHVEKKRKNKYKSNDYGLTENDIVDFNEKANIFSQRENLNSSDFYLPINNESNEEQNIKDNLNIFKVTERRITFNDDKVDIFLGLITKNKFGQNSVLVFKPLKDIYLKHYTNLTQLCSSSNINNEILVEISEYSVLHDEKGRVSNSLLFKFNYELNKLLNKTFIICLSDSIESNYSIYITQLSFSNEKNKKSGINDRKELTTNEQVYHYNINKIINSEASNRIDISRYNFYDFEKDRKVLIKHKIKKNETCYDYIILVVDKEGKTLTNGITIEFKSQLDNVCFWILTFTRDYYLEKEDNFLNKVDCLPSFVLSINKTNNIDIMLVSSINYLYNEFRNKKVKLFNSLLFKFTFLLVAMVPIILLAYSILIIVCDLIDMLLLNYNTSFTNNKFRLYVQNLNKSKRNDKDKNNNKSTERKRMPNCYYNKKEKLQDDVEINIYEQIDLNNNYDESGNSLSDNCSGNQSKGLLNNDPLKYFDSDCSISTYTGI</sequence>
<evidence type="ECO:0000256" key="2">
    <source>
        <dbReference type="SAM" id="SignalP"/>
    </source>
</evidence>
<name>A0AAV9Y096_9CRYT</name>
<dbReference type="AlphaFoldDB" id="A0AAV9Y096"/>
<dbReference type="Proteomes" id="UP001311799">
    <property type="component" value="Unassembled WGS sequence"/>
</dbReference>
<keyword evidence="4" id="KW-1185">Reference proteome</keyword>
<feature type="transmembrane region" description="Helical" evidence="1">
    <location>
        <begin position="393"/>
        <end position="418"/>
    </location>
</feature>
<keyword evidence="1" id="KW-1133">Transmembrane helix</keyword>
<keyword evidence="1" id="KW-0472">Membrane</keyword>
<comment type="caution">
    <text evidence="3">The sequence shown here is derived from an EMBL/GenBank/DDBJ whole genome shotgun (WGS) entry which is preliminary data.</text>
</comment>
<keyword evidence="2" id="KW-0732">Signal</keyword>
<evidence type="ECO:0000256" key="1">
    <source>
        <dbReference type="SAM" id="Phobius"/>
    </source>
</evidence>
<feature type="signal peptide" evidence="2">
    <location>
        <begin position="1"/>
        <end position="20"/>
    </location>
</feature>
<evidence type="ECO:0000313" key="3">
    <source>
        <dbReference type="EMBL" id="KAK6590346.1"/>
    </source>
</evidence>
<reference evidence="3 4" key="1">
    <citation type="submission" date="2023-10" db="EMBL/GenBank/DDBJ databases">
        <title>Comparative genomics analysis reveals potential genetic determinants of host preference in Cryptosporidium xiaoi.</title>
        <authorList>
            <person name="Xiao L."/>
            <person name="Li J."/>
        </authorList>
    </citation>
    <scope>NUCLEOTIDE SEQUENCE [LARGE SCALE GENOMIC DNA]</scope>
    <source>
        <strain evidence="3 4">52996</strain>
    </source>
</reference>